<evidence type="ECO:0000256" key="9">
    <source>
        <dbReference type="PIRSR" id="PIRSR000005-2"/>
    </source>
</evidence>
<dbReference type="PROSITE" id="PS51007">
    <property type="entry name" value="CYTC"/>
    <property type="match status" value="2"/>
</dbReference>
<proteinExistence type="predicted"/>
<evidence type="ECO:0000256" key="1">
    <source>
        <dbReference type="ARBA" id="ARBA00004418"/>
    </source>
</evidence>
<feature type="domain" description="Cytochrome c" evidence="11">
    <location>
        <begin position="27"/>
        <end position="111"/>
    </location>
</feature>
<keyword evidence="10" id="KW-0732">Signal</keyword>
<feature type="binding site" description="covalent" evidence="8">
    <location>
        <position position="142"/>
    </location>
    <ligand>
        <name>heme c</name>
        <dbReference type="ChEBI" id="CHEBI:61717"/>
        <label>2</label>
    </ligand>
</feature>
<keyword evidence="7 9" id="KW-0408">Iron</keyword>
<sequence>MIRTTALAVLLAASFPAFATEQAKAKVDLAKAKEIAEGVCVACHGADGNSPAAANPILAGQIPEYLYKQLSNFKAVDGKPAVRNNAIMGGMVAALSDEDMKSLSVYFSQQKMKPSVAKEEKLLAEGKTLWRGGDFEKGIPACAGCHGPAGAGLPAQYPRLAGQYAEYTANQLKIFRSHERANDSEKVMRVIAGKLSDHQIDAIAEYAAGLR</sequence>
<dbReference type="Gene3D" id="1.10.760.10">
    <property type="entry name" value="Cytochrome c-like domain"/>
    <property type="match status" value="2"/>
</dbReference>
<evidence type="ECO:0000256" key="7">
    <source>
        <dbReference type="ARBA" id="ARBA00023004"/>
    </source>
</evidence>
<feature type="chain" id="PRO_5001750872" evidence="10">
    <location>
        <begin position="20"/>
        <end position="211"/>
    </location>
</feature>
<evidence type="ECO:0000256" key="5">
    <source>
        <dbReference type="ARBA" id="ARBA00022764"/>
    </source>
</evidence>
<dbReference type="GO" id="GO:0005506">
    <property type="term" value="F:iron ion binding"/>
    <property type="evidence" value="ECO:0007669"/>
    <property type="project" value="InterPro"/>
</dbReference>
<feature type="domain" description="Cytochrome c" evidence="11">
    <location>
        <begin position="121"/>
        <end position="211"/>
    </location>
</feature>
<dbReference type="PIRSF" id="PIRSF000005">
    <property type="entry name" value="Cytochrome_c4"/>
    <property type="match status" value="1"/>
</dbReference>
<dbReference type="Pfam" id="PF00034">
    <property type="entry name" value="Cytochrom_C"/>
    <property type="match status" value="2"/>
</dbReference>
<feature type="signal peptide" evidence="10">
    <location>
        <begin position="1"/>
        <end position="19"/>
    </location>
</feature>
<name>A0A080LYD8_9PROT</name>
<evidence type="ECO:0000256" key="10">
    <source>
        <dbReference type="SAM" id="SignalP"/>
    </source>
</evidence>
<feature type="binding site" description="axial binding residue" evidence="9">
    <location>
        <position position="188"/>
    </location>
    <ligand>
        <name>heme c</name>
        <dbReference type="ChEBI" id="CHEBI:61717"/>
        <label>2</label>
    </ligand>
    <ligandPart>
        <name>Fe</name>
        <dbReference type="ChEBI" id="CHEBI:18248"/>
    </ligandPart>
</feature>
<feature type="binding site" description="covalent" evidence="8">
    <location>
        <position position="43"/>
    </location>
    <ligand>
        <name>heme c</name>
        <dbReference type="ChEBI" id="CHEBI:61717"/>
        <label>1</label>
    </ligand>
</feature>
<feature type="binding site" description="covalent" evidence="8">
    <location>
        <position position="40"/>
    </location>
    <ligand>
        <name>heme c</name>
        <dbReference type="ChEBI" id="CHEBI:61717"/>
        <label>1</label>
    </ligand>
</feature>
<keyword evidence="3 8" id="KW-0349">Heme</keyword>
<dbReference type="InterPro" id="IPR036909">
    <property type="entry name" value="Cyt_c-like_dom_sf"/>
</dbReference>
<dbReference type="PANTHER" id="PTHR33751:SF9">
    <property type="entry name" value="CYTOCHROME C4"/>
    <property type="match status" value="1"/>
</dbReference>
<feature type="binding site" description="covalent" evidence="8">
    <location>
        <position position="145"/>
    </location>
    <ligand>
        <name>heme c</name>
        <dbReference type="ChEBI" id="CHEBI:61717"/>
        <label>2</label>
    </ligand>
</feature>
<comment type="caution">
    <text evidence="12">The sequence shown here is derived from an EMBL/GenBank/DDBJ whole genome shotgun (WGS) entry which is preliminary data.</text>
</comment>
<evidence type="ECO:0000256" key="6">
    <source>
        <dbReference type="ARBA" id="ARBA00022982"/>
    </source>
</evidence>
<feature type="binding site" description="axial binding residue" evidence="9">
    <location>
        <position position="146"/>
    </location>
    <ligand>
        <name>heme c</name>
        <dbReference type="ChEBI" id="CHEBI:61717"/>
        <label>2</label>
    </ligand>
    <ligandPart>
        <name>Fe</name>
        <dbReference type="ChEBI" id="CHEBI:18248"/>
    </ligandPart>
</feature>
<reference evidence="12 13" key="1">
    <citation type="submission" date="2014-02" db="EMBL/GenBank/DDBJ databases">
        <title>Expanding our view of genomic diversity in Candidatus Accumulibacter clades.</title>
        <authorList>
            <person name="Skennerton C.T."/>
            <person name="Barr J.J."/>
            <person name="Slater F.R."/>
            <person name="Bond P.L."/>
            <person name="Tyson G.W."/>
        </authorList>
    </citation>
    <scope>NUCLEOTIDE SEQUENCE [LARGE SCALE GENOMIC DNA]</scope>
    <source>
        <strain evidence="13">BA-91</strain>
    </source>
</reference>
<evidence type="ECO:0000256" key="2">
    <source>
        <dbReference type="ARBA" id="ARBA00022448"/>
    </source>
</evidence>
<evidence type="ECO:0000256" key="8">
    <source>
        <dbReference type="PIRSR" id="PIRSR000005-1"/>
    </source>
</evidence>
<dbReference type="GO" id="GO:0020037">
    <property type="term" value="F:heme binding"/>
    <property type="evidence" value="ECO:0007669"/>
    <property type="project" value="InterPro"/>
</dbReference>
<evidence type="ECO:0000256" key="4">
    <source>
        <dbReference type="ARBA" id="ARBA00022723"/>
    </source>
</evidence>
<dbReference type="InterPro" id="IPR024167">
    <property type="entry name" value="Cytochrome_c4-like"/>
</dbReference>
<dbReference type="Proteomes" id="UP000020077">
    <property type="component" value="Unassembled WGS sequence"/>
</dbReference>
<dbReference type="GO" id="GO:0009055">
    <property type="term" value="F:electron transfer activity"/>
    <property type="evidence" value="ECO:0007669"/>
    <property type="project" value="InterPro"/>
</dbReference>
<dbReference type="InterPro" id="IPR050597">
    <property type="entry name" value="Cytochrome_c_Oxidase_Subunit"/>
</dbReference>
<keyword evidence="5" id="KW-0574">Periplasm</keyword>
<evidence type="ECO:0000256" key="3">
    <source>
        <dbReference type="ARBA" id="ARBA00022617"/>
    </source>
</evidence>
<dbReference type="EMBL" id="JDVG02000135">
    <property type="protein sequence ID" value="KFB73937.1"/>
    <property type="molecule type" value="Genomic_DNA"/>
</dbReference>
<feature type="binding site" description="axial binding residue" evidence="9">
    <location>
        <position position="44"/>
    </location>
    <ligand>
        <name>heme c</name>
        <dbReference type="ChEBI" id="CHEBI:61717"/>
        <label>1</label>
    </ligand>
    <ligandPart>
        <name>Fe</name>
        <dbReference type="ChEBI" id="CHEBI:18248"/>
    </ligandPart>
</feature>
<evidence type="ECO:0000313" key="12">
    <source>
        <dbReference type="EMBL" id="KFB73937.1"/>
    </source>
</evidence>
<dbReference type="InterPro" id="IPR009056">
    <property type="entry name" value="Cyt_c-like_dom"/>
</dbReference>
<comment type="subcellular location">
    <subcellularLocation>
        <location evidence="1">Periplasm</location>
    </subcellularLocation>
</comment>
<keyword evidence="6" id="KW-0249">Electron transport</keyword>
<comment type="PTM">
    <text evidence="8">Binds 2 heme c groups covalently per subunit.</text>
</comment>
<evidence type="ECO:0000259" key="11">
    <source>
        <dbReference type="PROSITE" id="PS51007"/>
    </source>
</evidence>
<gene>
    <name evidence="12" type="primary">cc4</name>
    <name evidence="12" type="ORF">AW09_000791</name>
</gene>
<dbReference type="AlphaFoldDB" id="A0A080LYD8"/>
<protein>
    <submittedName>
        <fullName evidence="12">Cytochrome c4</fullName>
    </submittedName>
</protein>
<evidence type="ECO:0000313" key="13">
    <source>
        <dbReference type="Proteomes" id="UP000020077"/>
    </source>
</evidence>
<dbReference type="SUPFAM" id="SSF46626">
    <property type="entry name" value="Cytochrome c"/>
    <property type="match status" value="2"/>
</dbReference>
<keyword evidence="2" id="KW-0813">Transport</keyword>
<dbReference type="GO" id="GO:0042597">
    <property type="term" value="C:periplasmic space"/>
    <property type="evidence" value="ECO:0007669"/>
    <property type="project" value="UniProtKB-SubCell"/>
</dbReference>
<organism evidence="12 13">
    <name type="scientific">Candidatus Accumulibacter phosphatis</name>
    <dbReference type="NCBI Taxonomy" id="327160"/>
    <lineage>
        <taxon>Bacteria</taxon>
        <taxon>Pseudomonadati</taxon>
        <taxon>Pseudomonadota</taxon>
        <taxon>Betaproteobacteria</taxon>
        <taxon>Candidatus Accumulibacter</taxon>
    </lineage>
</organism>
<accession>A0A080LYD8</accession>
<keyword evidence="4 9" id="KW-0479">Metal-binding</keyword>
<feature type="binding site" description="axial binding residue" evidence="9">
    <location>
        <position position="88"/>
    </location>
    <ligand>
        <name>heme c</name>
        <dbReference type="ChEBI" id="CHEBI:61717"/>
        <label>1</label>
    </ligand>
    <ligandPart>
        <name>Fe</name>
        <dbReference type="ChEBI" id="CHEBI:18248"/>
    </ligandPart>
</feature>
<dbReference type="PANTHER" id="PTHR33751">
    <property type="entry name" value="CBB3-TYPE CYTOCHROME C OXIDASE SUBUNIT FIXP"/>
    <property type="match status" value="1"/>
</dbReference>